<feature type="transmembrane region" description="Helical" evidence="8">
    <location>
        <begin position="337"/>
        <end position="355"/>
    </location>
</feature>
<dbReference type="PROSITE" id="PS51257">
    <property type="entry name" value="PROKAR_LIPOPROTEIN"/>
    <property type="match status" value="1"/>
</dbReference>
<dbReference type="OrthoDB" id="9775035at2"/>
<dbReference type="Pfam" id="PF02366">
    <property type="entry name" value="PMT"/>
    <property type="match status" value="1"/>
</dbReference>
<dbReference type="GO" id="GO:0004169">
    <property type="term" value="F:dolichyl-phosphate-mannose-protein mannosyltransferase activity"/>
    <property type="evidence" value="ECO:0007669"/>
    <property type="project" value="UniProtKB-EC"/>
</dbReference>
<dbReference type="EMBL" id="LN554847">
    <property type="protein sequence ID" value="CED57195.1"/>
    <property type="molecule type" value="Genomic_DNA"/>
</dbReference>
<dbReference type="PATRIC" id="fig|80852.17.peg.3327"/>
<keyword evidence="11" id="KW-1185">Reference proteome</keyword>
<organism evidence="10 11">
    <name type="scientific">Aliivibrio wodanis</name>
    <dbReference type="NCBI Taxonomy" id="80852"/>
    <lineage>
        <taxon>Bacteria</taxon>
        <taxon>Pseudomonadati</taxon>
        <taxon>Pseudomonadota</taxon>
        <taxon>Gammaproteobacteria</taxon>
        <taxon>Vibrionales</taxon>
        <taxon>Vibrionaceae</taxon>
        <taxon>Aliivibrio</taxon>
    </lineage>
</organism>
<reference evidence="11" key="1">
    <citation type="submission" date="2014-09" db="EMBL/GenBank/DDBJ databases">
        <authorList>
            <person name="Hjerde E."/>
        </authorList>
    </citation>
    <scope>NUCLEOTIDE SEQUENCE [LARGE SCALE GENOMIC DNA]</scope>
    <source>
        <strain evidence="11">06/09/139</strain>
    </source>
</reference>
<evidence type="ECO:0000256" key="8">
    <source>
        <dbReference type="SAM" id="Phobius"/>
    </source>
</evidence>
<feature type="transmembrane region" description="Helical" evidence="8">
    <location>
        <begin position="216"/>
        <end position="237"/>
    </location>
</feature>
<dbReference type="HOGENOM" id="CLU_019200_5_2_6"/>
<evidence type="ECO:0000256" key="7">
    <source>
        <dbReference type="ARBA" id="ARBA00023136"/>
    </source>
</evidence>
<name>A0A090I688_9GAMM</name>
<dbReference type="GO" id="GO:0009103">
    <property type="term" value="P:lipopolysaccharide biosynthetic process"/>
    <property type="evidence" value="ECO:0007669"/>
    <property type="project" value="UniProtKB-ARBA"/>
</dbReference>
<dbReference type="PANTHER" id="PTHR33908">
    <property type="entry name" value="MANNOSYLTRANSFERASE YKCB-RELATED"/>
    <property type="match status" value="1"/>
</dbReference>
<comment type="subcellular location">
    <subcellularLocation>
        <location evidence="1">Cell membrane</location>
        <topology evidence="1">Multi-pass membrane protein</topology>
    </subcellularLocation>
</comment>
<evidence type="ECO:0000313" key="11">
    <source>
        <dbReference type="Proteomes" id="UP000032427"/>
    </source>
</evidence>
<dbReference type="GO" id="GO:0005886">
    <property type="term" value="C:plasma membrane"/>
    <property type="evidence" value="ECO:0007669"/>
    <property type="project" value="UniProtKB-SubCell"/>
</dbReference>
<feature type="transmembrane region" description="Helical" evidence="8">
    <location>
        <begin position="120"/>
        <end position="141"/>
    </location>
</feature>
<feature type="transmembrane region" description="Helical" evidence="8">
    <location>
        <begin position="309"/>
        <end position="331"/>
    </location>
</feature>
<evidence type="ECO:0000313" key="10">
    <source>
        <dbReference type="EMBL" id="CED57195.1"/>
    </source>
</evidence>
<keyword evidence="4 10" id="KW-0808">Transferase</keyword>
<gene>
    <name evidence="10" type="ORF">AWOD_II_0555</name>
</gene>
<proteinExistence type="predicted"/>
<dbReference type="EC" id="2.4.1.109" evidence="10"/>
<dbReference type="AlphaFoldDB" id="A0A090I688"/>
<protein>
    <submittedName>
        <fullName evidence="10">Glycosyltransferase, PMT family</fullName>
        <ecNumber evidence="10">2.4.1.109</ecNumber>
    </submittedName>
</protein>
<dbReference type="KEGG" id="awd:AWOD_II_0555"/>
<keyword evidence="2" id="KW-1003">Cell membrane</keyword>
<keyword evidence="3 10" id="KW-0328">Glycosyltransferase</keyword>
<sequence>MKDNTENKGRLPWVNMALLLAGCVVLVRLISLFSFPLMDTTEARYGEMARIMAETGDWITPMFDYNVPFWGKPPIFTWISAVGIEIFGVNEFAVRLPHLLLTVVILLLSFWFTKTVLKNTVLAALTVGITATSVVFIVVGGSVMTDTALTLAITLGMMSFWKFSQSEIKSKVAYRWALLFAFAMSIGMLSKGPLTLVLVGISLFGWLVFNNQWRLLLSFPWVSSLGLFFALSAPWYIAAELKTPGFLDYFIIGEHFKRFVVSGWEGDLYGSAHKEARGMIWIFWLGAALPWSPLLIWQTIKGLRKGEELTAAPLSFKSFLWCWMLAPLILFTMSGNILASYTMPTIPAMAMLVVLNINIDSEKQFKLIKICGLSISVILVIVSILLANNLTSKQAEKDLLETWKGRLNHQELPLYYLGKRPFSGQFYSGGLAKQIKTEKEITSPSYVVIKTNNAIAIDGCKAIAQSKKRSLLLCE</sequence>
<feature type="transmembrane region" description="Helical" evidence="8">
    <location>
        <begin position="172"/>
        <end position="188"/>
    </location>
</feature>
<feature type="transmembrane region" description="Helical" evidence="8">
    <location>
        <begin position="367"/>
        <end position="387"/>
    </location>
</feature>
<dbReference type="GO" id="GO:0016763">
    <property type="term" value="F:pentosyltransferase activity"/>
    <property type="evidence" value="ECO:0007669"/>
    <property type="project" value="TreeGrafter"/>
</dbReference>
<accession>A0A090I688</accession>
<dbReference type="Proteomes" id="UP000032427">
    <property type="component" value="Chromosome 2"/>
</dbReference>
<evidence type="ECO:0000256" key="3">
    <source>
        <dbReference type="ARBA" id="ARBA00022676"/>
    </source>
</evidence>
<keyword evidence="7 8" id="KW-0472">Membrane</keyword>
<feature type="transmembrane region" description="Helical" evidence="8">
    <location>
        <begin position="12"/>
        <end position="35"/>
    </location>
</feature>
<evidence type="ECO:0000256" key="2">
    <source>
        <dbReference type="ARBA" id="ARBA00022475"/>
    </source>
</evidence>
<dbReference type="InterPro" id="IPR050297">
    <property type="entry name" value="LipidA_mod_glycosyltrf_83"/>
</dbReference>
<keyword evidence="5 8" id="KW-0812">Transmembrane</keyword>
<dbReference type="InterPro" id="IPR003342">
    <property type="entry name" value="ArnT-like_N"/>
</dbReference>
<feature type="transmembrane region" description="Helical" evidence="8">
    <location>
        <begin position="96"/>
        <end position="113"/>
    </location>
</feature>
<evidence type="ECO:0000256" key="4">
    <source>
        <dbReference type="ARBA" id="ARBA00022679"/>
    </source>
</evidence>
<dbReference type="PANTHER" id="PTHR33908:SF3">
    <property type="entry name" value="UNDECAPRENYL PHOSPHATE-ALPHA-4-AMINO-4-DEOXY-L-ARABINOSE ARABINOSYL TRANSFERASE"/>
    <property type="match status" value="1"/>
</dbReference>
<evidence type="ECO:0000256" key="5">
    <source>
        <dbReference type="ARBA" id="ARBA00022692"/>
    </source>
</evidence>
<feature type="transmembrane region" description="Helical" evidence="8">
    <location>
        <begin position="278"/>
        <end position="297"/>
    </location>
</feature>
<dbReference type="STRING" id="80852.AWOD_II_0555"/>
<evidence type="ECO:0000256" key="6">
    <source>
        <dbReference type="ARBA" id="ARBA00022989"/>
    </source>
</evidence>
<keyword evidence="6 8" id="KW-1133">Transmembrane helix</keyword>
<evidence type="ECO:0000256" key="1">
    <source>
        <dbReference type="ARBA" id="ARBA00004651"/>
    </source>
</evidence>
<dbReference type="GO" id="GO:0010041">
    <property type="term" value="P:response to iron(III) ion"/>
    <property type="evidence" value="ECO:0007669"/>
    <property type="project" value="TreeGrafter"/>
</dbReference>
<feature type="domain" description="ArnT-like N-terminal" evidence="9">
    <location>
        <begin position="38"/>
        <end position="250"/>
    </location>
</feature>
<evidence type="ECO:0000259" key="9">
    <source>
        <dbReference type="Pfam" id="PF02366"/>
    </source>
</evidence>
<feature type="transmembrane region" description="Helical" evidence="8">
    <location>
        <begin position="194"/>
        <end position="209"/>
    </location>
</feature>